<dbReference type="STRING" id="59748.PA0346"/>
<dbReference type="InterPro" id="IPR050081">
    <property type="entry name" value="Ile-tRNA_ligase"/>
</dbReference>
<keyword evidence="5 10" id="KW-0067">ATP-binding</keyword>
<feature type="domain" description="Aminoacyl-tRNA synthetase class Ia" evidence="11">
    <location>
        <begin position="28"/>
        <end position="625"/>
    </location>
</feature>
<dbReference type="GO" id="GO:0000049">
    <property type="term" value="F:tRNA binding"/>
    <property type="evidence" value="ECO:0007669"/>
    <property type="project" value="InterPro"/>
</dbReference>
<evidence type="ECO:0000256" key="9">
    <source>
        <dbReference type="ARBA" id="ARBA00048359"/>
    </source>
</evidence>
<evidence type="ECO:0000256" key="4">
    <source>
        <dbReference type="ARBA" id="ARBA00022741"/>
    </source>
</evidence>
<dbReference type="GO" id="GO:0008270">
    <property type="term" value="F:zinc ion binding"/>
    <property type="evidence" value="ECO:0007669"/>
    <property type="project" value="UniProtKB-UniRule"/>
</dbReference>
<dbReference type="FunFam" id="3.40.50.620:FF:000152">
    <property type="entry name" value="Isoleucine--tRNA ligase"/>
    <property type="match status" value="1"/>
</dbReference>
<evidence type="ECO:0000256" key="7">
    <source>
        <dbReference type="ARBA" id="ARBA00023146"/>
    </source>
</evidence>
<feature type="binding site" evidence="10">
    <location>
        <position position="875"/>
    </location>
    <ligand>
        <name>Zn(2+)</name>
        <dbReference type="ChEBI" id="CHEBI:29105"/>
    </ligand>
</feature>
<dbReference type="Gene3D" id="1.10.10.830">
    <property type="entry name" value="Ile-tRNA synthetase CP2 domain-like"/>
    <property type="match status" value="1"/>
</dbReference>
<feature type="binding site" evidence="10">
    <location>
        <position position="888"/>
    </location>
    <ligand>
        <name>Zn(2+)</name>
        <dbReference type="ChEBI" id="CHEBI:29105"/>
    </ligand>
</feature>
<keyword evidence="3 10" id="KW-0436">Ligase</keyword>
<feature type="binding site" evidence="10">
    <location>
        <position position="872"/>
    </location>
    <ligand>
        <name>Zn(2+)</name>
        <dbReference type="ChEBI" id="CHEBI:29105"/>
    </ligand>
</feature>
<comment type="function">
    <text evidence="8 10">Catalyzes the attachment of isoleucine to tRNA(Ile). As IleRS can inadvertently accommodate and process structurally similar amino acids such as valine, to avoid such errors it has two additional distinct tRNA(Ile)-dependent editing activities. One activity is designated as 'pretransfer' editing and involves the hydrolysis of activated Val-AMP. The other activity is designated 'posttransfer' editing and involves deacylation of mischarged Val-tRNA(Ile).</text>
</comment>
<evidence type="ECO:0000259" key="12">
    <source>
        <dbReference type="Pfam" id="PF08264"/>
    </source>
</evidence>
<keyword evidence="10" id="KW-0862">Zinc</keyword>
<dbReference type="SUPFAM" id="SSF50677">
    <property type="entry name" value="ValRS/IleRS/LeuRS editing domain"/>
    <property type="match status" value="1"/>
</dbReference>
<dbReference type="SUPFAM" id="SSF47323">
    <property type="entry name" value="Anticodon-binding domain of a subclass of class I aminoacyl-tRNA synthetases"/>
    <property type="match status" value="1"/>
</dbReference>
<comment type="similarity">
    <text evidence="1 10">Belongs to the class-I aminoacyl-tRNA synthetase family. IleS type 1 subfamily.</text>
</comment>
<feature type="short sequence motif" description="'HIGH' region" evidence="10">
    <location>
        <begin position="58"/>
        <end position="68"/>
    </location>
</feature>
<dbReference type="InterPro" id="IPR014729">
    <property type="entry name" value="Rossmann-like_a/b/a_fold"/>
</dbReference>
<dbReference type="CDD" id="cd00818">
    <property type="entry name" value="IleRS_core"/>
    <property type="match status" value="1"/>
</dbReference>
<reference evidence="13 14" key="1">
    <citation type="journal article" date="2008" name="J. Bacteriol.">
        <title>Comparative genome analysis of 'Candidatus Phytoplasma australiense' (subgroup tuf-Australia I; rp-A) and 'Ca. Phytoplasma asteris' strains OY-M and AY-WB.</title>
        <authorList>
            <person name="Tran-Nguyen L.T."/>
            <person name="Kube M."/>
            <person name="Schneider B."/>
            <person name="Reinhardt R."/>
            <person name="Gibb K.S."/>
        </authorList>
    </citation>
    <scope>NUCLEOTIDE SEQUENCE [LARGE SCALE GENOMIC DNA]</scope>
</reference>
<dbReference type="EC" id="6.1.1.5" evidence="10"/>
<dbReference type="InterPro" id="IPR002301">
    <property type="entry name" value="Ile-tRNA-ligase"/>
</dbReference>
<dbReference type="GO" id="GO:0005829">
    <property type="term" value="C:cytosol"/>
    <property type="evidence" value="ECO:0007669"/>
    <property type="project" value="TreeGrafter"/>
</dbReference>
<evidence type="ECO:0000313" key="14">
    <source>
        <dbReference type="Proteomes" id="UP000008323"/>
    </source>
</evidence>
<accession>B1V9Q9</accession>
<dbReference type="GO" id="GO:0006428">
    <property type="term" value="P:isoleucyl-tRNA aminoacylation"/>
    <property type="evidence" value="ECO:0007669"/>
    <property type="project" value="UniProtKB-UniRule"/>
</dbReference>
<dbReference type="SUPFAM" id="SSF52374">
    <property type="entry name" value="Nucleotidylyl transferase"/>
    <property type="match status" value="1"/>
</dbReference>
<dbReference type="InterPro" id="IPR033708">
    <property type="entry name" value="Anticodon_Ile_BEm"/>
</dbReference>
<dbReference type="AlphaFoldDB" id="B1V9Q9"/>
<protein>
    <recommendedName>
        <fullName evidence="10">Isoleucine--tRNA ligase</fullName>
        <ecNumber evidence="10">6.1.1.5</ecNumber>
    </recommendedName>
    <alternativeName>
        <fullName evidence="10">Isoleucyl-tRNA synthetase</fullName>
        <shortName evidence="10">IleRS</shortName>
    </alternativeName>
</protein>
<feature type="domain" description="Methionyl/Valyl/Leucyl/Isoleucyl-tRNA synthetase anticodon-binding" evidence="12">
    <location>
        <begin position="676"/>
        <end position="821"/>
    </location>
</feature>
<dbReference type="InterPro" id="IPR023585">
    <property type="entry name" value="Ile-tRNA-ligase_type1"/>
</dbReference>
<comment type="domain">
    <text evidence="10">IleRS has two distinct active sites: one for aminoacylation and one for editing. The misactivated valine is translocated from the active site to the editing site, which sterically excludes the correctly activated isoleucine. The single editing site contains two valyl binding pockets, one specific for each substrate (Val-AMP or Val-tRNA(Ile)).</text>
</comment>
<dbReference type="InterPro" id="IPR009080">
    <property type="entry name" value="tRNAsynth_Ia_anticodon-bd"/>
</dbReference>
<dbReference type="NCBIfam" id="TIGR00392">
    <property type="entry name" value="ileS"/>
    <property type="match status" value="1"/>
</dbReference>
<proteinExistence type="inferred from homology"/>
<comment type="subcellular location">
    <subcellularLocation>
        <location evidence="10">Cytoplasm</location>
    </subcellularLocation>
</comment>
<dbReference type="InterPro" id="IPR009008">
    <property type="entry name" value="Val/Leu/Ile-tRNA-synth_edit"/>
</dbReference>
<evidence type="ECO:0000256" key="10">
    <source>
        <dbReference type="HAMAP-Rule" id="MF_02002"/>
    </source>
</evidence>
<dbReference type="CDD" id="cd07960">
    <property type="entry name" value="Anticodon_Ia_Ile_BEm"/>
    <property type="match status" value="1"/>
</dbReference>
<dbReference type="GO" id="GO:0005524">
    <property type="term" value="F:ATP binding"/>
    <property type="evidence" value="ECO:0007669"/>
    <property type="project" value="UniProtKB-UniRule"/>
</dbReference>
<evidence type="ECO:0000256" key="5">
    <source>
        <dbReference type="ARBA" id="ARBA00022840"/>
    </source>
</evidence>
<dbReference type="PANTHER" id="PTHR42765">
    <property type="entry name" value="SOLEUCYL-TRNA SYNTHETASE"/>
    <property type="match status" value="1"/>
</dbReference>
<keyword evidence="2 10" id="KW-0963">Cytoplasm</keyword>
<gene>
    <name evidence="10 13" type="primary">ileS</name>
    <name evidence="13" type="ordered locus">PA0346</name>
</gene>
<dbReference type="eggNOG" id="COG0060">
    <property type="taxonomic scope" value="Bacteria"/>
</dbReference>
<feature type="binding site" evidence="10">
    <location>
        <position position="546"/>
    </location>
    <ligand>
        <name>L-isoleucyl-5'-AMP</name>
        <dbReference type="ChEBI" id="CHEBI:178002"/>
    </ligand>
</feature>
<comment type="cofactor">
    <cofactor evidence="10">
        <name>Zn(2+)</name>
        <dbReference type="ChEBI" id="CHEBI:29105"/>
    </cofactor>
    <text evidence="10">Binds 1 zinc ion per subunit.</text>
</comment>
<feature type="binding site" evidence="10">
    <location>
        <position position="891"/>
    </location>
    <ligand>
        <name>Zn(2+)</name>
        <dbReference type="ChEBI" id="CHEBI:29105"/>
    </ligand>
</feature>
<dbReference type="PANTHER" id="PTHR42765:SF1">
    <property type="entry name" value="ISOLEUCINE--TRNA LIGASE, MITOCHONDRIAL"/>
    <property type="match status" value="1"/>
</dbReference>
<comment type="catalytic activity">
    <reaction evidence="9 10">
        <text>tRNA(Ile) + L-isoleucine + ATP = L-isoleucyl-tRNA(Ile) + AMP + diphosphate</text>
        <dbReference type="Rhea" id="RHEA:11060"/>
        <dbReference type="Rhea" id="RHEA-COMP:9666"/>
        <dbReference type="Rhea" id="RHEA-COMP:9695"/>
        <dbReference type="ChEBI" id="CHEBI:30616"/>
        <dbReference type="ChEBI" id="CHEBI:33019"/>
        <dbReference type="ChEBI" id="CHEBI:58045"/>
        <dbReference type="ChEBI" id="CHEBI:78442"/>
        <dbReference type="ChEBI" id="CHEBI:78528"/>
        <dbReference type="ChEBI" id="CHEBI:456215"/>
        <dbReference type="EC" id="6.1.1.5"/>
    </reaction>
</comment>
<dbReference type="EMBL" id="AM422018">
    <property type="protein sequence ID" value="CAM11681.1"/>
    <property type="molecule type" value="Genomic_DNA"/>
</dbReference>
<dbReference type="GO" id="GO:0002161">
    <property type="term" value="F:aminoacyl-tRNA deacylase activity"/>
    <property type="evidence" value="ECO:0007669"/>
    <property type="project" value="InterPro"/>
</dbReference>
<dbReference type="Pfam" id="PF00133">
    <property type="entry name" value="tRNA-synt_1"/>
    <property type="match status" value="1"/>
</dbReference>
<feature type="short sequence motif" description="'KMSKS' region" evidence="10">
    <location>
        <begin position="587"/>
        <end position="591"/>
    </location>
</feature>
<evidence type="ECO:0000256" key="8">
    <source>
        <dbReference type="ARBA" id="ARBA00025217"/>
    </source>
</evidence>
<keyword evidence="4 10" id="KW-0547">Nucleotide-binding</keyword>
<dbReference type="Pfam" id="PF08264">
    <property type="entry name" value="Anticodon_1"/>
    <property type="match status" value="1"/>
</dbReference>
<evidence type="ECO:0000256" key="3">
    <source>
        <dbReference type="ARBA" id="ARBA00022598"/>
    </source>
</evidence>
<dbReference type="InterPro" id="IPR001412">
    <property type="entry name" value="aa-tRNA-synth_I_CS"/>
</dbReference>
<organism evidence="13 14">
    <name type="scientific">Phytoplasma australiense</name>
    <dbReference type="NCBI Taxonomy" id="59748"/>
    <lineage>
        <taxon>Bacteria</taxon>
        <taxon>Bacillati</taxon>
        <taxon>Mycoplasmatota</taxon>
        <taxon>Mollicutes</taxon>
        <taxon>Acholeplasmatales</taxon>
        <taxon>Acholeplasmataceae</taxon>
        <taxon>Candidatus Phytoplasma</taxon>
        <taxon>16SrXII (Stolbur group)</taxon>
    </lineage>
</organism>
<keyword evidence="7 10" id="KW-0030">Aminoacyl-tRNA synthetase</keyword>
<dbReference type="Proteomes" id="UP000008323">
    <property type="component" value="Chromosome"/>
</dbReference>
<comment type="subunit">
    <text evidence="10">Monomer.</text>
</comment>
<keyword evidence="10" id="KW-0479">Metal-binding</keyword>
<dbReference type="HAMAP" id="MF_02002">
    <property type="entry name" value="Ile_tRNA_synth_type1"/>
    <property type="match status" value="1"/>
</dbReference>
<evidence type="ECO:0000256" key="6">
    <source>
        <dbReference type="ARBA" id="ARBA00022917"/>
    </source>
</evidence>
<sequence>MQNYKKTLLMPQTDFPMKGNLGKKEIDIQSYWKKINLYQTQLEKNKDLPPFILWDGPPYANGNIHIGHALNKILKDFIVRFYNMQGFCAPYIPGWDTHGLPIEIAVLKKIGFNKKNNREEFIQKCHEFALDNVEKQKKQFQRLGVLADWKNPYLTLNKNFMANQIRIFGQMADQELIFKALKPIYWSPTLESALAEAELEYYDHVSPSIYIAFPMKETDLFKNTALIIWTTTPWTLPANMAIAVNPEKNYQLIDVNQKRYLVGANNLPKLQKKFSWDDKEIKIIANFQGKELENLEYFNPVGGNQGKVILAEHVLDDEGTGLVHTAPGHGLEDFLVAQKYGIQVVCSINKKGFMTALTKKYEGLFYTKANDEIIADLKNSNHLLKSETITHSYPHDWRTKKPVVSLALSQWFVSIEKIKNNLLKEVQKVNWVPQWGNLKMTNMIENRKDWNISRQRIWGVPITVFYTETGEPILDLKLINHVADLVEKHGAEIWYKWDCKDLLPKNYKHPQSPNNLFTKELDIMDVWFDSGTSHSLCPQTSDIYLEGSDQYRGWFNSSLITSTAAFKKAPYKTVITHGFVLDGQGKKMSKSLGNVIDPLIIASQKGADIIRLWAANVNYNFDVRINNDILTQIEDIYRKIRNTFRFMLGNLHAFDKNQDYITFENRTPIHQAVILDLEEVLKKIIQSYQSYNFEGILRNLFPFITNKISAFYFDFAKDILYIEKQNSFERKMIQSNIYDLLSAFLKILTPIIPHTTSEVYSFCPFFDQKDIYLEKMPQLKTRQESNLLEEYYNFLSLRKDVLQVLEKARKKNIINSSLQAHLNLFLTTKQMHTLKVLKIEKQLHQLFIVSQITLNQKESFGVDVMKANGYACKRCWNVVIQESDQDLCKRCQTILN</sequence>
<dbReference type="KEGG" id="pal:PA0346"/>
<dbReference type="Gene3D" id="1.10.730.20">
    <property type="match status" value="1"/>
</dbReference>
<name>B1V9Q9_PHYAS</name>
<evidence type="ECO:0000259" key="11">
    <source>
        <dbReference type="Pfam" id="PF00133"/>
    </source>
</evidence>
<dbReference type="GO" id="GO:0004822">
    <property type="term" value="F:isoleucine-tRNA ligase activity"/>
    <property type="evidence" value="ECO:0007669"/>
    <property type="project" value="UniProtKB-UniRule"/>
</dbReference>
<feature type="binding site" evidence="10">
    <location>
        <position position="590"/>
    </location>
    <ligand>
        <name>ATP</name>
        <dbReference type="ChEBI" id="CHEBI:30616"/>
    </ligand>
</feature>
<dbReference type="InterPro" id="IPR013155">
    <property type="entry name" value="M/V/L/I-tRNA-synth_anticd-bd"/>
</dbReference>
<dbReference type="PROSITE" id="PS00178">
    <property type="entry name" value="AA_TRNA_LIGASE_I"/>
    <property type="match status" value="1"/>
</dbReference>
<keyword evidence="6 10" id="KW-0648">Protein biosynthesis</keyword>
<evidence type="ECO:0000313" key="13">
    <source>
        <dbReference type="EMBL" id="CAM11681.1"/>
    </source>
</evidence>
<dbReference type="PRINTS" id="PR00984">
    <property type="entry name" value="TRNASYNTHILE"/>
</dbReference>
<evidence type="ECO:0000256" key="1">
    <source>
        <dbReference type="ARBA" id="ARBA00006887"/>
    </source>
</evidence>
<dbReference type="InterPro" id="IPR002300">
    <property type="entry name" value="aa-tRNA-synth_Ia"/>
</dbReference>
<dbReference type="Gene3D" id="3.40.50.620">
    <property type="entry name" value="HUPs"/>
    <property type="match status" value="2"/>
</dbReference>
<evidence type="ECO:0000256" key="2">
    <source>
        <dbReference type="ARBA" id="ARBA00022490"/>
    </source>
</evidence>